<feature type="transmembrane region" description="Helical" evidence="2">
    <location>
        <begin position="117"/>
        <end position="134"/>
    </location>
</feature>
<keyword evidence="2" id="KW-1133">Transmembrane helix</keyword>
<feature type="domain" description="Transmembrane protein 135 N-terminal" evidence="3">
    <location>
        <begin position="361"/>
        <end position="493"/>
    </location>
</feature>
<gene>
    <name evidence="4" type="ORF">BS47DRAFT_1371618</name>
</gene>
<comment type="caution">
    <text evidence="4">The sequence shown here is derived from an EMBL/GenBank/DDBJ whole genome shotgun (WGS) entry which is preliminary data.</text>
</comment>
<name>A0A9P6B3N1_9AGAM</name>
<evidence type="ECO:0000256" key="1">
    <source>
        <dbReference type="SAM" id="MobiDB-lite"/>
    </source>
</evidence>
<keyword evidence="2" id="KW-0472">Membrane</keyword>
<feature type="region of interest" description="Disordered" evidence="1">
    <location>
        <begin position="158"/>
        <end position="194"/>
    </location>
</feature>
<evidence type="ECO:0000256" key="2">
    <source>
        <dbReference type="SAM" id="Phobius"/>
    </source>
</evidence>
<organism evidence="4 5">
    <name type="scientific">Hydnum rufescens UP504</name>
    <dbReference type="NCBI Taxonomy" id="1448309"/>
    <lineage>
        <taxon>Eukaryota</taxon>
        <taxon>Fungi</taxon>
        <taxon>Dikarya</taxon>
        <taxon>Basidiomycota</taxon>
        <taxon>Agaricomycotina</taxon>
        <taxon>Agaricomycetes</taxon>
        <taxon>Cantharellales</taxon>
        <taxon>Hydnaceae</taxon>
        <taxon>Hydnum</taxon>
    </lineage>
</organism>
<accession>A0A9P6B3N1</accession>
<feature type="transmembrane region" description="Helical" evidence="2">
    <location>
        <begin position="210"/>
        <end position="227"/>
    </location>
</feature>
<keyword evidence="5" id="KW-1185">Reference proteome</keyword>
<dbReference type="Pfam" id="PF15982">
    <property type="entry name" value="TMEM135_C_rich"/>
    <property type="match status" value="1"/>
</dbReference>
<dbReference type="InterPro" id="IPR026749">
    <property type="entry name" value="Tmem135"/>
</dbReference>
<dbReference type="AlphaFoldDB" id="A0A9P6B3N1"/>
<keyword evidence="2" id="KW-0812">Transmembrane</keyword>
<dbReference type="OrthoDB" id="291792at2759"/>
<dbReference type="Proteomes" id="UP000886523">
    <property type="component" value="Unassembled WGS sequence"/>
</dbReference>
<feature type="transmembrane region" description="Helical" evidence="2">
    <location>
        <begin position="421"/>
        <end position="451"/>
    </location>
</feature>
<sequence length="550" mass="62110">MDGVEETRGVHAGVHSLIPGPLKLVNYTPLQHRYPSRDVQKVAKKAVWRDVGEPPIPLDTFRLCIKHATWGALRAGFLAGAIRSGVNLFLLLFRVLRTPKKFRIRLVLHALFGPDTFRFSAMLGSFTFLYKLLLNSLPLIPIPDQLAVLRSHRHTRKHPASDEESLLSPGAGSTGSGTPLTIPSKREKREGKPRHLSLTSEIAYSHLDGARWHAIVAGAIAGLSVLWEKKERRITIAQQIFVRGLQGSWNVWSPRLGIHIPYGSVLAFSLCCGQIMYAFLLRPETILDLTIIGKILKASKVHGETMHINRQLVRQGTFEIPLMESLINKAGNTPHNTTVLRNMLEHAKRGDFQGKVAGTCEIIHPWIDSCVYVEVERFVSVFTWMFPIYGALHVIPMILFKRKTFAKEPLTMLLKSLKGTVRSSTFLSVFVFIYQCVFYIPHSILCVLIIWRTRTSHFMLVSRASFWFLGAMTGLALFVEDQRRRAELTMYVLPRGLESAWSMMRNRGYVPFIPFGDSILCAVGMGMVMHDPQHLSGLVRRILYQFVGPN</sequence>
<feature type="compositionally biased region" description="Low complexity" evidence="1">
    <location>
        <begin position="166"/>
        <end position="181"/>
    </location>
</feature>
<feature type="transmembrane region" description="Helical" evidence="2">
    <location>
        <begin position="509"/>
        <end position="529"/>
    </location>
</feature>
<dbReference type="PANTHER" id="PTHR12459">
    <property type="entry name" value="TRANSMEMBRANE PROTEIN 135-RELATED"/>
    <property type="match status" value="1"/>
</dbReference>
<dbReference type="InterPro" id="IPR031926">
    <property type="entry name" value="TMEM135_N"/>
</dbReference>
<dbReference type="PANTHER" id="PTHR12459:SF6">
    <property type="entry name" value="GB|AAD46013.1"/>
    <property type="match status" value="1"/>
</dbReference>
<evidence type="ECO:0000313" key="4">
    <source>
        <dbReference type="EMBL" id="KAF9516869.1"/>
    </source>
</evidence>
<proteinExistence type="predicted"/>
<evidence type="ECO:0000259" key="3">
    <source>
        <dbReference type="Pfam" id="PF15982"/>
    </source>
</evidence>
<feature type="transmembrane region" description="Helical" evidence="2">
    <location>
        <begin position="381"/>
        <end position="400"/>
    </location>
</feature>
<dbReference type="EMBL" id="MU128936">
    <property type="protein sequence ID" value="KAF9516869.1"/>
    <property type="molecule type" value="Genomic_DNA"/>
</dbReference>
<feature type="transmembrane region" description="Helical" evidence="2">
    <location>
        <begin position="75"/>
        <end position="96"/>
    </location>
</feature>
<evidence type="ECO:0000313" key="5">
    <source>
        <dbReference type="Proteomes" id="UP000886523"/>
    </source>
</evidence>
<reference evidence="4" key="1">
    <citation type="journal article" date="2020" name="Nat. Commun.">
        <title>Large-scale genome sequencing of mycorrhizal fungi provides insights into the early evolution of symbiotic traits.</title>
        <authorList>
            <person name="Miyauchi S."/>
            <person name="Kiss E."/>
            <person name="Kuo A."/>
            <person name="Drula E."/>
            <person name="Kohler A."/>
            <person name="Sanchez-Garcia M."/>
            <person name="Morin E."/>
            <person name="Andreopoulos B."/>
            <person name="Barry K.W."/>
            <person name="Bonito G."/>
            <person name="Buee M."/>
            <person name="Carver A."/>
            <person name="Chen C."/>
            <person name="Cichocki N."/>
            <person name="Clum A."/>
            <person name="Culley D."/>
            <person name="Crous P.W."/>
            <person name="Fauchery L."/>
            <person name="Girlanda M."/>
            <person name="Hayes R.D."/>
            <person name="Keri Z."/>
            <person name="LaButti K."/>
            <person name="Lipzen A."/>
            <person name="Lombard V."/>
            <person name="Magnuson J."/>
            <person name="Maillard F."/>
            <person name="Murat C."/>
            <person name="Nolan M."/>
            <person name="Ohm R.A."/>
            <person name="Pangilinan J."/>
            <person name="Pereira M.F."/>
            <person name="Perotto S."/>
            <person name="Peter M."/>
            <person name="Pfister S."/>
            <person name="Riley R."/>
            <person name="Sitrit Y."/>
            <person name="Stielow J.B."/>
            <person name="Szollosi G."/>
            <person name="Zifcakova L."/>
            <person name="Stursova M."/>
            <person name="Spatafora J.W."/>
            <person name="Tedersoo L."/>
            <person name="Vaario L.M."/>
            <person name="Yamada A."/>
            <person name="Yan M."/>
            <person name="Wang P."/>
            <person name="Xu J."/>
            <person name="Bruns T."/>
            <person name="Baldrian P."/>
            <person name="Vilgalys R."/>
            <person name="Dunand C."/>
            <person name="Henrissat B."/>
            <person name="Grigoriev I.V."/>
            <person name="Hibbett D."/>
            <person name="Nagy L.G."/>
            <person name="Martin F.M."/>
        </authorList>
    </citation>
    <scope>NUCLEOTIDE SEQUENCE</scope>
    <source>
        <strain evidence="4">UP504</strain>
    </source>
</reference>
<protein>
    <recommendedName>
        <fullName evidence="3">Transmembrane protein 135 N-terminal domain-containing protein</fullName>
    </recommendedName>
</protein>